<dbReference type="AlphaFoldDB" id="A0A5C3KLQ8"/>
<feature type="transmembrane region" description="Helical" evidence="2">
    <location>
        <begin position="146"/>
        <end position="165"/>
    </location>
</feature>
<feature type="compositionally biased region" description="Low complexity" evidence="1">
    <location>
        <begin position="350"/>
        <end position="360"/>
    </location>
</feature>
<evidence type="ECO:0000313" key="3">
    <source>
        <dbReference type="EMBL" id="TFK21112.1"/>
    </source>
</evidence>
<feature type="transmembrane region" description="Helical" evidence="2">
    <location>
        <begin position="274"/>
        <end position="291"/>
    </location>
</feature>
<feature type="transmembrane region" description="Helical" evidence="2">
    <location>
        <begin position="244"/>
        <end position="262"/>
    </location>
</feature>
<feature type="region of interest" description="Disordered" evidence="1">
    <location>
        <begin position="328"/>
        <end position="376"/>
    </location>
</feature>
<dbReference type="EMBL" id="ML210278">
    <property type="protein sequence ID" value="TFK21112.1"/>
    <property type="molecule type" value="Genomic_DNA"/>
</dbReference>
<keyword evidence="2" id="KW-0472">Membrane</keyword>
<evidence type="ECO:0000256" key="1">
    <source>
        <dbReference type="SAM" id="MobiDB-lite"/>
    </source>
</evidence>
<organism evidence="3 4">
    <name type="scientific">Coprinopsis marcescibilis</name>
    <name type="common">Agaric fungus</name>
    <name type="synonym">Psathyrella marcescibilis</name>
    <dbReference type="NCBI Taxonomy" id="230819"/>
    <lineage>
        <taxon>Eukaryota</taxon>
        <taxon>Fungi</taxon>
        <taxon>Dikarya</taxon>
        <taxon>Basidiomycota</taxon>
        <taxon>Agaricomycotina</taxon>
        <taxon>Agaricomycetes</taxon>
        <taxon>Agaricomycetidae</taxon>
        <taxon>Agaricales</taxon>
        <taxon>Agaricineae</taxon>
        <taxon>Psathyrellaceae</taxon>
        <taxon>Coprinopsis</taxon>
    </lineage>
</organism>
<keyword evidence="2" id="KW-0812">Transmembrane</keyword>
<evidence type="ECO:0000256" key="2">
    <source>
        <dbReference type="SAM" id="Phobius"/>
    </source>
</evidence>
<gene>
    <name evidence="3" type="ORF">FA15DRAFT_707524</name>
</gene>
<feature type="transmembrane region" description="Helical" evidence="2">
    <location>
        <begin position="61"/>
        <end position="84"/>
    </location>
</feature>
<dbReference type="Proteomes" id="UP000307440">
    <property type="component" value="Unassembled WGS sequence"/>
</dbReference>
<keyword evidence="4" id="KW-1185">Reference proteome</keyword>
<feature type="transmembrane region" description="Helical" evidence="2">
    <location>
        <begin position="120"/>
        <end position="139"/>
    </location>
</feature>
<feature type="transmembrane region" description="Helical" evidence="2">
    <location>
        <begin position="31"/>
        <end position="49"/>
    </location>
</feature>
<protein>
    <submittedName>
        <fullName evidence="3">Uncharacterized protein</fullName>
    </submittedName>
</protein>
<name>A0A5C3KLQ8_COPMA</name>
<dbReference type="OrthoDB" id="3357408at2759"/>
<reference evidence="3 4" key="1">
    <citation type="journal article" date="2019" name="Nat. Ecol. Evol.">
        <title>Megaphylogeny resolves global patterns of mushroom evolution.</title>
        <authorList>
            <person name="Varga T."/>
            <person name="Krizsan K."/>
            <person name="Foldi C."/>
            <person name="Dima B."/>
            <person name="Sanchez-Garcia M."/>
            <person name="Sanchez-Ramirez S."/>
            <person name="Szollosi G.J."/>
            <person name="Szarkandi J.G."/>
            <person name="Papp V."/>
            <person name="Albert L."/>
            <person name="Andreopoulos W."/>
            <person name="Angelini C."/>
            <person name="Antonin V."/>
            <person name="Barry K.W."/>
            <person name="Bougher N.L."/>
            <person name="Buchanan P."/>
            <person name="Buyck B."/>
            <person name="Bense V."/>
            <person name="Catcheside P."/>
            <person name="Chovatia M."/>
            <person name="Cooper J."/>
            <person name="Damon W."/>
            <person name="Desjardin D."/>
            <person name="Finy P."/>
            <person name="Geml J."/>
            <person name="Haridas S."/>
            <person name="Hughes K."/>
            <person name="Justo A."/>
            <person name="Karasinski D."/>
            <person name="Kautmanova I."/>
            <person name="Kiss B."/>
            <person name="Kocsube S."/>
            <person name="Kotiranta H."/>
            <person name="LaButti K.M."/>
            <person name="Lechner B.E."/>
            <person name="Liimatainen K."/>
            <person name="Lipzen A."/>
            <person name="Lukacs Z."/>
            <person name="Mihaltcheva S."/>
            <person name="Morgado L.N."/>
            <person name="Niskanen T."/>
            <person name="Noordeloos M.E."/>
            <person name="Ohm R.A."/>
            <person name="Ortiz-Santana B."/>
            <person name="Ovrebo C."/>
            <person name="Racz N."/>
            <person name="Riley R."/>
            <person name="Savchenko A."/>
            <person name="Shiryaev A."/>
            <person name="Soop K."/>
            <person name="Spirin V."/>
            <person name="Szebenyi C."/>
            <person name="Tomsovsky M."/>
            <person name="Tulloss R.E."/>
            <person name="Uehling J."/>
            <person name="Grigoriev I.V."/>
            <person name="Vagvolgyi C."/>
            <person name="Papp T."/>
            <person name="Martin F.M."/>
            <person name="Miettinen O."/>
            <person name="Hibbett D.S."/>
            <person name="Nagy L.G."/>
        </authorList>
    </citation>
    <scope>NUCLEOTIDE SEQUENCE [LARGE SCALE GENOMIC DNA]</scope>
    <source>
        <strain evidence="3 4">CBS 121175</strain>
    </source>
</reference>
<evidence type="ECO:0000313" key="4">
    <source>
        <dbReference type="Proteomes" id="UP000307440"/>
    </source>
</evidence>
<accession>A0A5C3KLQ8</accession>
<feature type="transmembrane region" description="Helical" evidence="2">
    <location>
        <begin position="185"/>
        <end position="207"/>
    </location>
</feature>
<keyword evidence="2" id="KW-1133">Transmembrane helix</keyword>
<proteinExistence type="predicted"/>
<sequence>MSSTVGSPEWRDAVGRTRRQVSFINLVMKTLFSGIQIFLVVYGLSVYLSTPRELRKGRKPYIFLSFLITLCFCVSTVLDGYFAWYCLTRPPGPYDDSIPAVLETFSLRGVVAAVERQTSIFITSILTWICDACLLWRCYIIWKEKAWVCIPPALTFLASIAFTIHEMTVNNLGLTPVVIGTRSNPWSVAWILLSVLVNIQATGLIVYRLASSERRFSQVLSTSRKLGHAENIVQGAIRMIVESATPAAVAGIVLGISIAIPFEVFKVPTHSVRLLLLSGVSYALFSIFVALSQQMIIFRVTTGRSWAYAPKNWEDMSGPFGASCNGPHFARTDNNGEITTVDIRSEEPPYESSASLSSDESPPPPILASKSESQAV</sequence>